<evidence type="ECO:0000313" key="3">
    <source>
        <dbReference type="EMBL" id="UEM11989.1"/>
    </source>
</evidence>
<protein>
    <submittedName>
        <fullName evidence="2">Uncharacterized protein</fullName>
    </submittedName>
</protein>
<dbReference type="Proteomes" id="UP000664702">
    <property type="component" value="Chromosome"/>
</dbReference>
<name>A0A939MIQ8_9BRAD</name>
<evidence type="ECO:0000256" key="1">
    <source>
        <dbReference type="SAM" id="MobiDB-lite"/>
    </source>
</evidence>
<sequence length="248" mass="27736">MAYSNELTEIALNELKLHGVKGQTRDTNGGHIEIAWQVVPEKEVRRVFVAKTASDWRARMNTRAEVRKLLRADNVTLKAQNEKPEKPKPLTKALELPQPDAVVPIPDQMKALRGELADLTELVLRLTKIATGMREVLTTHVPKPQPAAPAVKPSSRSIKLVEYLSLDRWITISALVRDTGLTPTQIKLKLHYLKQHDQIEIYRGEVRLKPAVPKPSAKKAAKKVAKAKQPARKKRAQRIGLHEVAPAA</sequence>
<reference evidence="2" key="1">
    <citation type="submission" date="2021-03" db="EMBL/GenBank/DDBJ databases">
        <title>Whole Genome Sequence of Bradyrhizobium sp. Strain 144S4.</title>
        <authorList>
            <person name="Bromfield E.S.P."/>
            <person name="Cloutier S."/>
        </authorList>
    </citation>
    <scope>NUCLEOTIDE SEQUENCE [LARGE SCALE GENOMIC DNA]</scope>
    <source>
        <strain evidence="2">144S4</strain>
    </source>
</reference>
<dbReference type="AlphaFoldDB" id="A0A939MIQ8"/>
<accession>A0A939MIQ8</accession>
<dbReference type="RefSeq" id="WP_208088947.1">
    <property type="nucleotide sequence ID" value="NZ_CP086136.1"/>
</dbReference>
<evidence type="ECO:0000313" key="2">
    <source>
        <dbReference type="EMBL" id="MBO1868475.1"/>
    </source>
</evidence>
<reference evidence="3 4" key="2">
    <citation type="journal article" date="2022" name="Int. J. Syst. Evol. Microbiol.">
        <title>Strains of Bradyrhizobium barranii sp. nov. associated with legumes native to Canada are symbionts of soybeans and belong to different subspecies (subsp. barranii subsp. nov. and subsp. apii subsp. nov.) and symbiovars (sv. glycinearum and sv. septentrionale).</title>
        <authorList>
            <person name="Bromfield E.S.P."/>
            <person name="Cloutier S."/>
            <person name="Wasai-Hara S."/>
            <person name="Minamisawa K."/>
        </authorList>
    </citation>
    <scope>NUCLEOTIDE SEQUENCE [LARGE SCALE GENOMIC DNA]</scope>
    <source>
        <strain evidence="3 4">144S4</strain>
    </source>
</reference>
<dbReference type="KEGG" id="bban:J4G43_047370"/>
<evidence type="ECO:0000313" key="4">
    <source>
        <dbReference type="Proteomes" id="UP000664702"/>
    </source>
</evidence>
<proteinExistence type="predicted"/>
<organism evidence="2">
    <name type="scientific">Bradyrhizobium barranii subsp. barranii</name>
    <dbReference type="NCBI Taxonomy" id="2823807"/>
    <lineage>
        <taxon>Bacteria</taxon>
        <taxon>Pseudomonadati</taxon>
        <taxon>Pseudomonadota</taxon>
        <taxon>Alphaproteobacteria</taxon>
        <taxon>Hyphomicrobiales</taxon>
        <taxon>Nitrobacteraceae</taxon>
        <taxon>Bradyrhizobium</taxon>
        <taxon>Bradyrhizobium barranii</taxon>
    </lineage>
</organism>
<dbReference type="EMBL" id="JAGEMI010000001">
    <property type="protein sequence ID" value="MBO1868475.1"/>
    <property type="molecule type" value="Genomic_DNA"/>
</dbReference>
<feature type="compositionally biased region" description="Basic residues" evidence="1">
    <location>
        <begin position="216"/>
        <end position="237"/>
    </location>
</feature>
<gene>
    <name evidence="3" type="ORF">J4G43_047370</name>
    <name evidence="2" type="ORF">J4G43_49075</name>
</gene>
<feature type="region of interest" description="Disordered" evidence="1">
    <location>
        <begin position="212"/>
        <end position="248"/>
    </location>
</feature>
<dbReference type="EMBL" id="CP086136">
    <property type="protein sequence ID" value="UEM11989.1"/>
    <property type="molecule type" value="Genomic_DNA"/>
</dbReference>